<evidence type="ECO:0008006" key="4">
    <source>
        <dbReference type="Google" id="ProtNLM"/>
    </source>
</evidence>
<evidence type="ECO:0000313" key="3">
    <source>
        <dbReference type="Proteomes" id="UP001595453"/>
    </source>
</evidence>
<accession>A0ABV7CQS7</accession>
<protein>
    <recommendedName>
        <fullName evidence="4">Cardiolipin synthase N-terminal domain-containing protein</fullName>
    </recommendedName>
</protein>
<evidence type="ECO:0000313" key="2">
    <source>
        <dbReference type="EMBL" id="MFC3034882.1"/>
    </source>
</evidence>
<keyword evidence="1" id="KW-0812">Transmembrane</keyword>
<organism evidence="2 3">
    <name type="scientific">Pseudoalteromonas fenneropenaei</name>
    <dbReference type="NCBI Taxonomy" id="1737459"/>
    <lineage>
        <taxon>Bacteria</taxon>
        <taxon>Pseudomonadati</taxon>
        <taxon>Pseudomonadota</taxon>
        <taxon>Gammaproteobacteria</taxon>
        <taxon>Alteromonadales</taxon>
        <taxon>Pseudoalteromonadaceae</taxon>
        <taxon>Pseudoalteromonas</taxon>
    </lineage>
</organism>
<evidence type="ECO:0000256" key="1">
    <source>
        <dbReference type="SAM" id="Phobius"/>
    </source>
</evidence>
<gene>
    <name evidence="2" type="ORF">ACFOEE_20445</name>
</gene>
<sequence>MYSLVLLIVAVCAYLMPIGMIIRSRRTVGHEKNLWLIAALIFSWVALLLYLTVVPKHRAAQQTKAKQRRH</sequence>
<dbReference type="Proteomes" id="UP001595453">
    <property type="component" value="Unassembled WGS sequence"/>
</dbReference>
<dbReference type="EMBL" id="JBHRSD010000048">
    <property type="protein sequence ID" value="MFC3034882.1"/>
    <property type="molecule type" value="Genomic_DNA"/>
</dbReference>
<proteinExistence type="predicted"/>
<keyword evidence="1" id="KW-0472">Membrane</keyword>
<comment type="caution">
    <text evidence="2">The sequence shown here is derived from an EMBL/GenBank/DDBJ whole genome shotgun (WGS) entry which is preliminary data.</text>
</comment>
<keyword evidence="1" id="KW-1133">Transmembrane helix</keyword>
<keyword evidence="3" id="KW-1185">Reference proteome</keyword>
<feature type="transmembrane region" description="Helical" evidence="1">
    <location>
        <begin position="34"/>
        <end position="54"/>
    </location>
</feature>
<reference evidence="3" key="1">
    <citation type="journal article" date="2019" name="Int. J. Syst. Evol. Microbiol.">
        <title>The Global Catalogue of Microorganisms (GCM) 10K type strain sequencing project: providing services to taxonomists for standard genome sequencing and annotation.</title>
        <authorList>
            <consortium name="The Broad Institute Genomics Platform"/>
            <consortium name="The Broad Institute Genome Sequencing Center for Infectious Disease"/>
            <person name="Wu L."/>
            <person name="Ma J."/>
        </authorList>
    </citation>
    <scope>NUCLEOTIDE SEQUENCE [LARGE SCALE GENOMIC DNA]</scope>
    <source>
        <strain evidence="3">KCTC 42730</strain>
    </source>
</reference>
<name>A0ABV7CQS7_9GAMM</name>
<dbReference type="RefSeq" id="WP_377128991.1">
    <property type="nucleotide sequence ID" value="NZ_JBHRSD010000048.1"/>
</dbReference>